<dbReference type="KEGG" id="emc:129336593"/>
<sequence length="1188" mass="130933">MDHLQKTEGCSSHWDNQFPSENNSPSQSASGRIVDPNTSIQSCFLDSSEMNLLARFSLSSEDLEELSHLPDSQLTPENMPSLLKALRKRKMALEAPTPPSKSAERERLCSAGDRGPTVKKQVIDYGHKSKYEYNTEPLERNVSNSCVAMDESVEKFPQASRSDPPNRPHWTTDGQNYVRKEYKDHFESPFGVVKASWLPVFSHTELQKTKKLPTPSQMNDYHAMTPRIFPHLCSLCHEDCKDKKDWIQHQKTGLHTENCHRLRLQRPDWHPEVSSSSKRGKGDGEERGTSRRRSASPSPEDSRYLSSDQARHRTRSPSRSSGYYKTSWPRSRSPRRLPSPRPRARSPQDTLNSSRQSWSSSSKERRSGNTSRSPERQRTRTPCSEKRLDERKQTHSSSDCREKRREDLEQTREGGSCQKPSADETGSQEPKREILAPKGQTCDESEHSALASLTEKSVPQVMALFQGGEAAGGRLHRGRGSAWLAAEAVDMSAVPSDLVSMIQLVATQITEAVLDSKEVSSRQASTSEGGQNPKQVHSATRKAEKPSGVSPNLQQRTSTSGFVSHPQTASCVDHLPAILDSKEVSSRQAVTSKGGQNPERVHSATSKSEKPSGVSPNLQQRTSTSGFVSHPQTASCVDHLDSKEVSSRQASTSEGGQNPERVHSATRKAENPRTPGQASKLRVWICGESLIVSAQKRAAATRIGSQLSLEESIILEWHGQENLMWDEFLPFLRNQTQVPDVLIIHLGENDKAYTWRGLLGTLKRHFFQFKKEFPKVKVVWSEMIPWGRWHGGKREKQRKKVNGIAGQSVRSHGGALIKHPNISPELCIDELNLSDAALDIFLEDIKNGILAYMLQPRGATGGELNQGTSLPPPASPAAAAAAAGGLLSVSHEIATQEDEMVSSSQEALSMQPNAEEGAVSPQPASSEAENSGVAGSSSQPGSSKSENQEVEQELVVGSLPTCSGTPGRVAKPRVWICGDSLVTSAQKWALQKRLFSPLDPLEQSVVLEWHGQEDMTWTRLVPTLQNLAAQSQAPDVLIVHLGEKDLLRTPWPELSGIIKKEVLFLREAFPIVRLLWSEMLPQRIWPKTERALEVERVHREVNSVVGRFISSVGGAVIRHVEMPNRFPVLNIRGDNLSHVGLDTFLEDLKTGILSHVLGSNEAAGSGLSKSKGLPPLAHSVACAGGLVL</sequence>
<reference evidence="4 5" key="1">
    <citation type="submission" date="2025-04" db="UniProtKB">
        <authorList>
            <consortium name="RefSeq"/>
        </authorList>
    </citation>
    <scope>IDENTIFICATION</scope>
    <source>
        <tissue evidence="4 5">Blood</tissue>
    </source>
</reference>
<feature type="region of interest" description="Disordered" evidence="1">
    <location>
        <begin position="153"/>
        <end position="173"/>
    </location>
</feature>
<evidence type="ECO:0000259" key="2">
    <source>
        <dbReference type="PROSITE" id="PS00028"/>
    </source>
</evidence>
<dbReference type="Proteomes" id="UP001190640">
    <property type="component" value="Chromosome 10"/>
</dbReference>
<dbReference type="AlphaFoldDB" id="A0AA97JUS7"/>
<feature type="compositionally biased region" description="Polar residues" evidence="1">
    <location>
        <begin position="901"/>
        <end position="912"/>
    </location>
</feature>
<dbReference type="RefSeq" id="XP_054845758.1">
    <property type="nucleotide sequence ID" value="XM_054989783.1"/>
</dbReference>
<feature type="compositionally biased region" description="Basic and acidic residues" evidence="1">
    <location>
        <begin position="362"/>
        <end position="412"/>
    </location>
</feature>
<proteinExistence type="predicted"/>
<feature type="compositionally biased region" description="Basic and acidic residues" evidence="1">
    <location>
        <begin position="280"/>
        <end position="289"/>
    </location>
</feature>
<feature type="compositionally biased region" description="Low complexity" evidence="1">
    <location>
        <begin position="931"/>
        <end position="945"/>
    </location>
</feature>
<evidence type="ECO:0000256" key="1">
    <source>
        <dbReference type="SAM" id="MobiDB-lite"/>
    </source>
</evidence>
<organism evidence="3 5">
    <name type="scientific">Eublepharis macularius</name>
    <name type="common">Leopard gecko</name>
    <name type="synonym">Cyrtodactylus macularius</name>
    <dbReference type="NCBI Taxonomy" id="481883"/>
    <lineage>
        <taxon>Eukaryota</taxon>
        <taxon>Metazoa</taxon>
        <taxon>Chordata</taxon>
        <taxon>Craniata</taxon>
        <taxon>Vertebrata</taxon>
        <taxon>Euteleostomi</taxon>
        <taxon>Lepidosauria</taxon>
        <taxon>Squamata</taxon>
        <taxon>Bifurcata</taxon>
        <taxon>Gekkota</taxon>
        <taxon>Eublepharidae</taxon>
        <taxon>Eublepharinae</taxon>
        <taxon>Eublepharis</taxon>
    </lineage>
</organism>
<gene>
    <name evidence="4 5" type="primary">LOC129336593</name>
</gene>
<feature type="compositionally biased region" description="Polar residues" evidence="1">
    <location>
        <begin position="549"/>
        <end position="567"/>
    </location>
</feature>
<feature type="compositionally biased region" description="Basic and acidic residues" evidence="1">
    <location>
        <begin position="599"/>
        <end position="610"/>
    </location>
</feature>
<evidence type="ECO:0000313" key="4">
    <source>
        <dbReference type="RefSeq" id="XP_054845757.1"/>
    </source>
</evidence>
<feature type="compositionally biased region" description="Basic and acidic residues" evidence="1">
    <location>
        <begin position="660"/>
        <end position="671"/>
    </location>
</feature>
<evidence type="ECO:0000313" key="3">
    <source>
        <dbReference type="Proteomes" id="UP001190640"/>
    </source>
</evidence>
<evidence type="ECO:0000313" key="5">
    <source>
        <dbReference type="RefSeq" id="XP_054845758.1"/>
    </source>
</evidence>
<feature type="region of interest" description="Disordered" evidence="1">
    <location>
        <begin position="1"/>
        <end position="35"/>
    </location>
</feature>
<feature type="region of interest" description="Disordered" evidence="1">
    <location>
        <begin position="584"/>
        <end position="676"/>
    </location>
</feature>
<feature type="region of interest" description="Disordered" evidence="1">
    <location>
        <begin position="268"/>
        <end position="432"/>
    </location>
</feature>
<accession>A0AA97JUS7</accession>
<feature type="compositionally biased region" description="Polar residues" evidence="1">
    <location>
        <begin position="295"/>
        <end position="308"/>
    </location>
</feature>
<dbReference type="GeneID" id="129336593"/>
<feature type="compositionally biased region" description="Polar residues" evidence="1">
    <location>
        <begin position="614"/>
        <end position="635"/>
    </location>
</feature>
<feature type="compositionally biased region" description="Polar residues" evidence="1">
    <location>
        <begin position="647"/>
        <end position="656"/>
    </location>
</feature>
<protein>
    <submittedName>
        <fullName evidence="4 5">Uncharacterized protein LOC129336593</fullName>
    </submittedName>
</protein>
<feature type="compositionally biased region" description="Polar residues" evidence="1">
    <location>
        <begin position="8"/>
        <end position="35"/>
    </location>
</feature>
<feature type="region of interest" description="Disordered" evidence="1">
    <location>
        <begin position="64"/>
        <end position="115"/>
    </location>
</feature>
<feature type="region of interest" description="Disordered" evidence="1">
    <location>
        <begin position="896"/>
        <end position="962"/>
    </location>
</feature>
<feature type="domain" description="C2H2-type" evidence="2">
    <location>
        <begin position="233"/>
        <end position="255"/>
    </location>
</feature>
<dbReference type="InterPro" id="IPR013087">
    <property type="entry name" value="Znf_C2H2_type"/>
</dbReference>
<keyword evidence="3" id="KW-1185">Reference proteome</keyword>
<feature type="compositionally biased region" description="Polar residues" evidence="1">
    <location>
        <begin position="586"/>
        <end position="595"/>
    </location>
</feature>
<name>A0AA97JUS7_EUBMA</name>
<feature type="region of interest" description="Disordered" evidence="1">
    <location>
        <begin position="520"/>
        <end position="567"/>
    </location>
</feature>
<dbReference type="RefSeq" id="XP_054845757.1">
    <property type="nucleotide sequence ID" value="XM_054989782.1"/>
</dbReference>
<feature type="compositionally biased region" description="Polar residues" evidence="1">
    <location>
        <begin position="521"/>
        <end position="538"/>
    </location>
</feature>
<dbReference type="PROSITE" id="PS00028">
    <property type="entry name" value="ZINC_FINGER_C2H2_1"/>
    <property type="match status" value="1"/>
</dbReference>
<dbReference type="SUPFAM" id="SSF52266">
    <property type="entry name" value="SGNH hydrolase"/>
    <property type="match status" value="2"/>
</dbReference>